<comment type="subcellular location">
    <subcellularLocation>
        <location evidence="1">Membrane</location>
        <topology evidence="1">Multi-pass membrane protein</topology>
    </subcellularLocation>
</comment>
<evidence type="ECO:0000256" key="7">
    <source>
        <dbReference type="SAM" id="Phobius"/>
    </source>
</evidence>
<dbReference type="AlphaFoldDB" id="A0A813UM30"/>
<dbReference type="PRINTS" id="PR00783">
    <property type="entry name" value="MINTRINSICP"/>
</dbReference>
<organism evidence="8 11">
    <name type="scientific">Adineta steineri</name>
    <dbReference type="NCBI Taxonomy" id="433720"/>
    <lineage>
        <taxon>Eukaryota</taxon>
        <taxon>Metazoa</taxon>
        <taxon>Spiralia</taxon>
        <taxon>Gnathifera</taxon>
        <taxon>Rotifera</taxon>
        <taxon>Eurotatoria</taxon>
        <taxon>Bdelloidea</taxon>
        <taxon>Adinetida</taxon>
        <taxon>Adinetidae</taxon>
        <taxon>Adineta</taxon>
    </lineage>
</organism>
<sequence>MSLSTIRINPGDTSSLDHFPKLVVGGPENEFVQPAPLRVRLLCELIGTCLFIFFGAGCAAKGHDLLTVSLAHALVTVWLVYVFGPVSGGHFNAGATIAFAVNGKMKIVEIIGYLVSQAIGALIGGALLLALYGSDNTLGTPALSPGVTVWRGFLIEFICTTILSFVIFFTTSYNTQKEAALPIGLVVFSSFLLGADRDGSALNPWRWLGPAVFSHTYKSEAWIYTVGPIGGFLLGYVLFRIYKAIWNWNADNQFHRM</sequence>
<evidence type="ECO:0000256" key="2">
    <source>
        <dbReference type="ARBA" id="ARBA00006175"/>
    </source>
</evidence>
<evidence type="ECO:0000256" key="5">
    <source>
        <dbReference type="ARBA" id="ARBA00023136"/>
    </source>
</evidence>
<protein>
    <recommendedName>
        <fullName evidence="12">Aquaporin-like protein</fullName>
    </recommendedName>
</protein>
<evidence type="ECO:0008006" key="12">
    <source>
        <dbReference type="Google" id="ProtNLM"/>
    </source>
</evidence>
<dbReference type="GO" id="GO:0015250">
    <property type="term" value="F:water channel activity"/>
    <property type="evidence" value="ECO:0007669"/>
    <property type="project" value="TreeGrafter"/>
</dbReference>
<dbReference type="Proteomes" id="UP000663877">
    <property type="component" value="Unassembled WGS sequence"/>
</dbReference>
<proteinExistence type="inferred from homology"/>
<evidence type="ECO:0000256" key="3">
    <source>
        <dbReference type="ARBA" id="ARBA00022692"/>
    </source>
</evidence>
<feature type="transmembrane region" description="Helical" evidence="7">
    <location>
        <begin position="41"/>
        <end position="63"/>
    </location>
</feature>
<dbReference type="EMBL" id="CAJNOI010000018">
    <property type="protein sequence ID" value="CAF0824574.1"/>
    <property type="molecule type" value="Genomic_DNA"/>
</dbReference>
<feature type="transmembrane region" description="Helical" evidence="7">
    <location>
        <begin position="75"/>
        <end position="101"/>
    </location>
</feature>
<gene>
    <name evidence="8" type="ORF">BJG266_LOCUS6453</name>
    <name evidence="9" type="ORF">QVE165_LOCUS15820</name>
</gene>
<dbReference type="GO" id="GO:0005886">
    <property type="term" value="C:plasma membrane"/>
    <property type="evidence" value="ECO:0007669"/>
    <property type="project" value="TreeGrafter"/>
</dbReference>
<comment type="caution">
    <text evidence="8">The sequence shown here is derived from an EMBL/GenBank/DDBJ whole genome shotgun (WGS) entry which is preliminary data.</text>
</comment>
<feature type="transmembrane region" description="Helical" evidence="7">
    <location>
        <begin position="113"/>
        <end position="133"/>
    </location>
</feature>
<dbReference type="SUPFAM" id="SSF81338">
    <property type="entry name" value="Aquaporin-like"/>
    <property type="match status" value="1"/>
</dbReference>
<accession>A0A813UM30</accession>
<comment type="similarity">
    <text evidence="2 6">Belongs to the MIP/aquaporin (TC 1.A.8) family.</text>
</comment>
<evidence type="ECO:0000313" key="11">
    <source>
        <dbReference type="Proteomes" id="UP000663877"/>
    </source>
</evidence>
<feature type="transmembrane region" description="Helical" evidence="7">
    <location>
        <begin position="179"/>
        <end position="195"/>
    </location>
</feature>
<keyword evidence="4 7" id="KW-1133">Transmembrane helix</keyword>
<feature type="transmembrane region" description="Helical" evidence="7">
    <location>
        <begin position="221"/>
        <end position="239"/>
    </location>
</feature>
<dbReference type="PANTHER" id="PTHR19139:SF199">
    <property type="entry name" value="MIP17260P"/>
    <property type="match status" value="1"/>
</dbReference>
<dbReference type="InterPro" id="IPR023271">
    <property type="entry name" value="Aquaporin-like"/>
</dbReference>
<evidence type="ECO:0000313" key="8">
    <source>
        <dbReference type="EMBL" id="CAF0824574.1"/>
    </source>
</evidence>
<reference evidence="8" key="1">
    <citation type="submission" date="2021-02" db="EMBL/GenBank/DDBJ databases">
        <authorList>
            <person name="Nowell W R."/>
        </authorList>
    </citation>
    <scope>NUCLEOTIDE SEQUENCE</scope>
</reference>
<evidence type="ECO:0000313" key="10">
    <source>
        <dbReference type="Proteomes" id="UP000663832"/>
    </source>
</evidence>
<dbReference type="Pfam" id="PF00230">
    <property type="entry name" value="MIP"/>
    <property type="match status" value="1"/>
</dbReference>
<dbReference type="InterPro" id="IPR034294">
    <property type="entry name" value="Aquaporin_transptr"/>
</dbReference>
<dbReference type="Gene3D" id="1.20.1080.10">
    <property type="entry name" value="Glycerol uptake facilitator protein"/>
    <property type="match status" value="1"/>
</dbReference>
<dbReference type="EMBL" id="CAJNOM010000087">
    <property type="protein sequence ID" value="CAF1017702.1"/>
    <property type="molecule type" value="Genomic_DNA"/>
</dbReference>
<evidence type="ECO:0000256" key="6">
    <source>
        <dbReference type="RuleBase" id="RU000477"/>
    </source>
</evidence>
<dbReference type="InterPro" id="IPR000425">
    <property type="entry name" value="MIP"/>
</dbReference>
<name>A0A813UM30_9BILA</name>
<dbReference type="PANTHER" id="PTHR19139">
    <property type="entry name" value="AQUAPORIN TRANSPORTER"/>
    <property type="match status" value="1"/>
</dbReference>
<keyword evidence="6" id="KW-0813">Transport</keyword>
<feature type="transmembrane region" description="Helical" evidence="7">
    <location>
        <begin position="153"/>
        <end position="172"/>
    </location>
</feature>
<dbReference type="Proteomes" id="UP000663832">
    <property type="component" value="Unassembled WGS sequence"/>
</dbReference>
<keyword evidence="5 7" id="KW-0472">Membrane</keyword>
<evidence type="ECO:0000256" key="1">
    <source>
        <dbReference type="ARBA" id="ARBA00004141"/>
    </source>
</evidence>
<evidence type="ECO:0000256" key="4">
    <source>
        <dbReference type="ARBA" id="ARBA00022989"/>
    </source>
</evidence>
<keyword evidence="3 6" id="KW-0812">Transmembrane</keyword>
<evidence type="ECO:0000313" key="9">
    <source>
        <dbReference type="EMBL" id="CAF1017702.1"/>
    </source>
</evidence>
<keyword evidence="10" id="KW-1185">Reference proteome</keyword>
<dbReference type="OrthoDB" id="3222at2759"/>